<name>A0A8J9YNC1_BRALA</name>
<feature type="coiled-coil region" evidence="1">
    <location>
        <begin position="300"/>
        <end position="338"/>
    </location>
</feature>
<sequence length="360" mass="40919">MKRLNKYFTERVYTPLVENLFPAHGMEKAATSLTGHAQAVTVLSKTAQSQQAGAAENGKSREQAAKVDDRTAKFLRTVTRLFKLQQRWSRLSSDGPISVVLFEAETNRNSTEADSAKPFHIISQLVPDLVAKASKAVAITDKWYKLFVGLSDSAVKDEASSRERQIEELREKISKTSRTIQELETNLADYQEELAGLTAKDARYDELTEAFQIASVSSEELSTDISDLEETEKKITKQLEDFSRRKEIKEYEGLKQEAGHIQQKLQSTRHDLKLACYRSALLRDDMELLMSVLPSFHRLGIRVRQKIANVEEKLKNERERQQKLEEELQSLKQNSQRRDAGDTYNVILGTILVSINVKDV</sequence>
<evidence type="ECO:0000256" key="1">
    <source>
        <dbReference type="SAM" id="Coils"/>
    </source>
</evidence>
<organism evidence="2 3">
    <name type="scientific">Branchiostoma lanceolatum</name>
    <name type="common">Common lancelet</name>
    <name type="synonym">Amphioxus lanceolatum</name>
    <dbReference type="NCBI Taxonomy" id="7740"/>
    <lineage>
        <taxon>Eukaryota</taxon>
        <taxon>Metazoa</taxon>
        <taxon>Chordata</taxon>
        <taxon>Cephalochordata</taxon>
        <taxon>Leptocardii</taxon>
        <taxon>Amphioxiformes</taxon>
        <taxon>Branchiostomatidae</taxon>
        <taxon>Branchiostoma</taxon>
    </lineage>
</organism>
<reference evidence="2" key="1">
    <citation type="submission" date="2022-01" db="EMBL/GenBank/DDBJ databases">
        <authorList>
            <person name="Braso-Vives M."/>
        </authorList>
    </citation>
    <scope>NUCLEOTIDE SEQUENCE</scope>
</reference>
<gene>
    <name evidence="2" type="primary">Hypp5605</name>
    <name evidence="2" type="ORF">BLAG_LOCUS3138</name>
</gene>
<dbReference type="EMBL" id="OV696695">
    <property type="protein sequence ID" value="CAH1238621.1"/>
    <property type="molecule type" value="Genomic_DNA"/>
</dbReference>
<evidence type="ECO:0000313" key="3">
    <source>
        <dbReference type="Proteomes" id="UP000838412"/>
    </source>
</evidence>
<feature type="coiled-coil region" evidence="1">
    <location>
        <begin position="159"/>
        <end position="245"/>
    </location>
</feature>
<evidence type="ECO:0000313" key="2">
    <source>
        <dbReference type="EMBL" id="CAH1238621.1"/>
    </source>
</evidence>
<dbReference type="OrthoDB" id="9949627at2759"/>
<protein>
    <submittedName>
        <fullName evidence="2">Hypp5605 protein</fullName>
    </submittedName>
</protein>
<keyword evidence="1" id="KW-0175">Coiled coil</keyword>
<dbReference type="AlphaFoldDB" id="A0A8J9YNC1"/>
<accession>A0A8J9YNC1</accession>
<dbReference type="Proteomes" id="UP000838412">
    <property type="component" value="Chromosome 10"/>
</dbReference>
<keyword evidence="3" id="KW-1185">Reference proteome</keyword>
<proteinExistence type="predicted"/>